<name>A0A0A2VR06_BEABA</name>
<evidence type="ECO:0000313" key="3">
    <source>
        <dbReference type="Proteomes" id="UP000030106"/>
    </source>
</evidence>
<evidence type="ECO:0008006" key="4">
    <source>
        <dbReference type="Google" id="ProtNLM"/>
    </source>
</evidence>
<comment type="caution">
    <text evidence="2">The sequence shown here is derived from an EMBL/GenBank/DDBJ whole genome shotgun (WGS) entry which is preliminary data.</text>
</comment>
<dbReference type="eggNOG" id="ENOG502SHBR">
    <property type="taxonomic scope" value="Eukaryota"/>
</dbReference>
<dbReference type="Proteomes" id="UP000030106">
    <property type="component" value="Unassembled WGS sequence"/>
</dbReference>
<organism evidence="2 3">
    <name type="scientific">Beauveria bassiana D1-5</name>
    <dbReference type="NCBI Taxonomy" id="1245745"/>
    <lineage>
        <taxon>Eukaryota</taxon>
        <taxon>Fungi</taxon>
        <taxon>Dikarya</taxon>
        <taxon>Ascomycota</taxon>
        <taxon>Pezizomycotina</taxon>
        <taxon>Sordariomycetes</taxon>
        <taxon>Hypocreomycetidae</taxon>
        <taxon>Hypocreales</taxon>
        <taxon>Cordycipitaceae</taxon>
        <taxon>Beauveria</taxon>
    </lineage>
</organism>
<evidence type="ECO:0000256" key="1">
    <source>
        <dbReference type="SAM" id="Coils"/>
    </source>
</evidence>
<protein>
    <recommendedName>
        <fullName evidence="4">Ubiquinol-cytochrome-c reductase cytochrome c1</fullName>
    </recommendedName>
</protein>
<accession>A0A0A2VR06</accession>
<keyword evidence="1" id="KW-0175">Coiled coil</keyword>
<proteinExistence type="predicted"/>
<reference evidence="2 3" key="1">
    <citation type="submission" date="2012-10" db="EMBL/GenBank/DDBJ databases">
        <title>Genome sequencing and analysis of entomopathogenic fungi Beauveria bassiana D1-5.</title>
        <authorList>
            <person name="Li Q."/>
            <person name="Wang L."/>
            <person name="Zhang Z."/>
            <person name="Wang Q."/>
            <person name="Ren J."/>
            <person name="Wang M."/>
            <person name="Xu W."/>
            <person name="Wang J."/>
            <person name="Lu Y."/>
            <person name="Du Q."/>
            <person name="Sun Z."/>
        </authorList>
    </citation>
    <scope>NUCLEOTIDE SEQUENCE [LARGE SCALE GENOMIC DNA]</scope>
    <source>
        <strain evidence="2 3">D1-5</strain>
    </source>
</reference>
<dbReference type="HOGENOM" id="CLU_811295_0_0_1"/>
<dbReference type="AlphaFoldDB" id="A0A0A2VR06"/>
<dbReference type="OrthoDB" id="5324651at2759"/>
<sequence>MTDKDDASSAYRSSMSTIVSTALRDLQYFDQYESKISNTKLRKRLDLLWQSNQHIKSVRRLTCEFRPLDVNTEALQQIRFRERELSRSGSVPTPPSSIEYPEQSSVQASLQASVCQKFQDMTMIEELMSEDIETSHSEARLPVLVPFMVQHHVCLAVQSAMEGVCFALAQKHLPELLRERQWDCPEAASLPTWLDTINRSPDDLRLPPYILSDSRAHCALVLHEAVVERRRLSYDTLRQGIHGALGIIQSLPSETLAPARIYAQNLCTVAKQLRDQMRDLEPIAAGYQAELDETLAEIAAKRAELDAQEAEARQHARDAMAEYEAKWDAEYKATFSARDAFC</sequence>
<dbReference type="EMBL" id="ANFO01001273">
    <property type="protein sequence ID" value="KGQ03224.1"/>
    <property type="molecule type" value="Genomic_DNA"/>
</dbReference>
<dbReference type="STRING" id="1245745.A0A0A2VR06"/>
<gene>
    <name evidence="2" type="ORF">BBAD15_g11546</name>
</gene>
<feature type="coiled-coil region" evidence="1">
    <location>
        <begin position="284"/>
        <end position="318"/>
    </location>
</feature>
<evidence type="ECO:0000313" key="2">
    <source>
        <dbReference type="EMBL" id="KGQ03224.1"/>
    </source>
</evidence>